<accession>A0A0R1M0E7</accession>
<name>A0A0R1M0E7_9LACO</name>
<proteinExistence type="predicted"/>
<evidence type="ECO:0000313" key="2">
    <source>
        <dbReference type="Proteomes" id="UP000051621"/>
    </source>
</evidence>
<protein>
    <recommendedName>
        <fullName evidence="3">Cysteine desulfurase</fullName>
    </recommendedName>
</protein>
<evidence type="ECO:0008006" key="3">
    <source>
        <dbReference type="Google" id="ProtNLM"/>
    </source>
</evidence>
<dbReference type="AlphaFoldDB" id="A0A0R1M0E7"/>
<dbReference type="EMBL" id="AZEF01000027">
    <property type="protein sequence ID" value="KRL01404.1"/>
    <property type="molecule type" value="Genomic_DNA"/>
</dbReference>
<dbReference type="Proteomes" id="UP000051621">
    <property type="component" value="Unassembled WGS sequence"/>
</dbReference>
<dbReference type="Gene3D" id="3.30.1820.10">
    <property type="entry name" value="Lp2179-like"/>
    <property type="match status" value="1"/>
</dbReference>
<dbReference type="InterPro" id="IPR014965">
    <property type="entry name" value="Amino_acid_metab_prot_put"/>
</dbReference>
<reference evidence="1 2" key="1">
    <citation type="journal article" date="2015" name="Genome Announc.">
        <title>Expanding the biotechnology potential of lactobacilli through comparative genomics of 213 strains and associated genera.</title>
        <authorList>
            <person name="Sun Z."/>
            <person name="Harris H.M."/>
            <person name="McCann A."/>
            <person name="Guo C."/>
            <person name="Argimon S."/>
            <person name="Zhang W."/>
            <person name="Yang X."/>
            <person name="Jeffery I.B."/>
            <person name="Cooney J.C."/>
            <person name="Kagawa T.F."/>
            <person name="Liu W."/>
            <person name="Song Y."/>
            <person name="Salvetti E."/>
            <person name="Wrobel A."/>
            <person name="Rasinkangas P."/>
            <person name="Parkhill J."/>
            <person name="Rea M.C."/>
            <person name="O'Sullivan O."/>
            <person name="Ritari J."/>
            <person name="Douillard F.P."/>
            <person name="Paul Ross R."/>
            <person name="Yang R."/>
            <person name="Briner A.E."/>
            <person name="Felis G.E."/>
            <person name="de Vos W.M."/>
            <person name="Barrangou R."/>
            <person name="Klaenhammer T.R."/>
            <person name="Caufield P.W."/>
            <person name="Cui Y."/>
            <person name="Zhang H."/>
            <person name="O'Toole P.W."/>
        </authorList>
    </citation>
    <scope>NUCLEOTIDE SEQUENCE [LARGE SCALE GENOMIC DNA]</scope>
    <source>
        <strain evidence="1 2">DSM 19910</strain>
    </source>
</reference>
<dbReference type="Pfam" id="PF08866">
    <property type="entry name" value="DUF1831"/>
    <property type="match status" value="1"/>
</dbReference>
<dbReference type="InterPro" id="IPR035942">
    <property type="entry name" value="Lp2179-like_sf"/>
</dbReference>
<evidence type="ECO:0000313" key="1">
    <source>
        <dbReference type="EMBL" id="KRL01404.1"/>
    </source>
</evidence>
<dbReference type="PATRIC" id="fig|1423731.3.peg.1589"/>
<dbReference type="SUPFAM" id="SSF160800">
    <property type="entry name" value="Lp2179-like"/>
    <property type="match status" value="1"/>
</dbReference>
<dbReference type="RefSeq" id="WP_057744929.1">
    <property type="nucleotide sequence ID" value="NZ_AZEF01000027.1"/>
</dbReference>
<dbReference type="STRING" id="1423731.FC81_GL001549"/>
<sequence>MAYAKQIVIKGDQRQYVLSDDIKKYTLRDLGFTESKNGKFQLERSLEPNAPFNAGFKFKLAITADLKTFKMLITSANGLNEVNIYKSADAQLHIEQLNYILGQLEQRHVLQQLD</sequence>
<organism evidence="1 2">
    <name type="scientific">Liquorilactobacillus capillatus DSM 19910</name>
    <dbReference type="NCBI Taxonomy" id="1423731"/>
    <lineage>
        <taxon>Bacteria</taxon>
        <taxon>Bacillati</taxon>
        <taxon>Bacillota</taxon>
        <taxon>Bacilli</taxon>
        <taxon>Lactobacillales</taxon>
        <taxon>Lactobacillaceae</taxon>
        <taxon>Liquorilactobacillus</taxon>
    </lineage>
</organism>
<dbReference type="OrthoDB" id="2166222at2"/>
<keyword evidence="2" id="KW-1185">Reference proteome</keyword>
<comment type="caution">
    <text evidence="1">The sequence shown here is derived from an EMBL/GenBank/DDBJ whole genome shotgun (WGS) entry which is preliminary data.</text>
</comment>
<gene>
    <name evidence="1" type="ORF">FC81_GL001549</name>
</gene>